<dbReference type="HAMAP" id="MF_00336">
    <property type="entry name" value="BioD"/>
    <property type="match status" value="1"/>
</dbReference>
<dbReference type="OrthoDB" id="425114at2759"/>
<dbReference type="PANTHER" id="PTHR42684">
    <property type="entry name" value="ADENOSYLMETHIONINE-8-AMINO-7-OXONONANOATE AMINOTRANSFERASE"/>
    <property type="match status" value="1"/>
</dbReference>
<evidence type="ECO:0000313" key="5">
    <source>
        <dbReference type="Proteomes" id="UP000242146"/>
    </source>
</evidence>
<dbReference type="GO" id="GO:0030170">
    <property type="term" value="F:pyridoxal phosphate binding"/>
    <property type="evidence" value="ECO:0007669"/>
    <property type="project" value="InterPro"/>
</dbReference>
<dbReference type="InterPro" id="IPR015424">
    <property type="entry name" value="PyrdxlP-dep_Trfase"/>
</dbReference>
<dbReference type="GO" id="GO:0005524">
    <property type="term" value="F:ATP binding"/>
    <property type="evidence" value="ECO:0007669"/>
    <property type="project" value="InterPro"/>
</dbReference>
<dbReference type="Proteomes" id="UP000242146">
    <property type="component" value="Unassembled WGS sequence"/>
</dbReference>
<keyword evidence="5" id="KW-1185">Reference proteome</keyword>
<dbReference type="Gene3D" id="3.40.640.10">
    <property type="entry name" value="Type I PLP-dependent aspartate aminotransferase-like (Major domain)"/>
    <property type="match status" value="1"/>
</dbReference>
<reference evidence="4 5" key="1">
    <citation type="submission" date="2016-07" db="EMBL/GenBank/DDBJ databases">
        <title>Pervasive Adenine N6-methylation of Active Genes in Fungi.</title>
        <authorList>
            <consortium name="DOE Joint Genome Institute"/>
            <person name="Mondo S.J."/>
            <person name="Dannebaum R.O."/>
            <person name="Kuo R.C."/>
            <person name="Labutti K."/>
            <person name="Haridas S."/>
            <person name="Kuo A."/>
            <person name="Salamov A."/>
            <person name="Ahrendt S.R."/>
            <person name="Lipzen A."/>
            <person name="Sullivan W."/>
            <person name="Andreopoulos W.B."/>
            <person name="Clum A."/>
            <person name="Lindquist E."/>
            <person name="Daum C."/>
            <person name="Ramamoorthy G.K."/>
            <person name="Gryganskyi A."/>
            <person name="Culley D."/>
            <person name="Magnuson J.K."/>
            <person name="James T.Y."/>
            <person name="O'Malley M.A."/>
            <person name="Stajich J.E."/>
            <person name="Spatafora J.W."/>
            <person name="Visel A."/>
            <person name="Grigoriev I.V."/>
        </authorList>
    </citation>
    <scope>NUCLEOTIDE SEQUENCE [LARGE SCALE GENOMIC DNA]</scope>
    <source>
        <strain evidence="4 5">NRRL 3301</strain>
    </source>
</reference>
<dbReference type="Pfam" id="PF13500">
    <property type="entry name" value="AAA_26"/>
    <property type="match status" value="1"/>
</dbReference>
<accession>A0A1X2GMU4</accession>
<dbReference type="UniPathway" id="UPA00078"/>
<dbReference type="InterPro" id="IPR015422">
    <property type="entry name" value="PyrdxlP-dep_Trfase_small"/>
</dbReference>
<dbReference type="GO" id="GO:0000287">
    <property type="term" value="F:magnesium ion binding"/>
    <property type="evidence" value="ECO:0007669"/>
    <property type="project" value="InterPro"/>
</dbReference>
<dbReference type="Gene3D" id="3.40.50.300">
    <property type="entry name" value="P-loop containing nucleotide triphosphate hydrolases"/>
    <property type="match status" value="1"/>
</dbReference>
<keyword evidence="1" id="KW-0032">Aminotransferase</keyword>
<dbReference type="PANTHER" id="PTHR42684:SF3">
    <property type="entry name" value="ADENOSYLMETHIONINE-8-AMINO-7-OXONONANOATE AMINOTRANSFERASE"/>
    <property type="match status" value="1"/>
</dbReference>
<gene>
    <name evidence="4" type="ORF">DM01DRAFT_1334104</name>
</gene>
<dbReference type="Pfam" id="PF00202">
    <property type="entry name" value="Aminotran_3"/>
    <property type="match status" value="2"/>
</dbReference>
<dbReference type="InterPro" id="IPR015421">
    <property type="entry name" value="PyrdxlP-dep_Trfase_major"/>
</dbReference>
<organism evidence="4 5">
    <name type="scientific">Hesseltinella vesiculosa</name>
    <dbReference type="NCBI Taxonomy" id="101127"/>
    <lineage>
        <taxon>Eukaryota</taxon>
        <taxon>Fungi</taxon>
        <taxon>Fungi incertae sedis</taxon>
        <taxon>Mucoromycota</taxon>
        <taxon>Mucoromycotina</taxon>
        <taxon>Mucoromycetes</taxon>
        <taxon>Mucorales</taxon>
        <taxon>Cunninghamellaceae</taxon>
        <taxon>Hesseltinella</taxon>
    </lineage>
</organism>
<name>A0A1X2GMU4_9FUNG</name>
<evidence type="ECO:0000256" key="2">
    <source>
        <dbReference type="ARBA" id="ARBA00022679"/>
    </source>
</evidence>
<evidence type="ECO:0000256" key="3">
    <source>
        <dbReference type="ARBA" id="ARBA00022898"/>
    </source>
</evidence>
<dbReference type="STRING" id="101127.A0A1X2GMU4"/>
<evidence type="ECO:0000256" key="1">
    <source>
        <dbReference type="ARBA" id="ARBA00022576"/>
    </source>
</evidence>
<dbReference type="GO" id="GO:0004141">
    <property type="term" value="F:dethiobiotin synthase activity"/>
    <property type="evidence" value="ECO:0007669"/>
    <property type="project" value="InterPro"/>
</dbReference>
<dbReference type="Gene3D" id="3.90.1150.10">
    <property type="entry name" value="Aspartate Aminotransferase, domain 1"/>
    <property type="match status" value="2"/>
</dbReference>
<comment type="caution">
    <text evidence="4">The sequence shown here is derived from an EMBL/GenBank/DDBJ whole genome shotgun (WGS) entry which is preliminary data.</text>
</comment>
<dbReference type="AlphaFoldDB" id="A0A1X2GMU4"/>
<dbReference type="GO" id="GO:0005739">
    <property type="term" value="C:mitochondrion"/>
    <property type="evidence" value="ECO:0007669"/>
    <property type="project" value="TreeGrafter"/>
</dbReference>
<protein>
    <submittedName>
        <fullName evidence="4">PLP-dependent transferase</fullName>
    </submittedName>
</protein>
<dbReference type="GO" id="GO:0009102">
    <property type="term" value="P:biotin biosynthetic process"/>
    <property type="evidence" value="ECO:0007669"/>
    <property type="project" value="UniProtKB-UniPathway"/>
</dbReference>
<dbReference type="InterPro" id="IPR004472">
    <property type="entry name" value="DTB_synth_BioD"/>
</dbReference>
<dbReference type="InterPro" id="IPR027417">
    <property type="entry name" value="P-loop_NTPase"/>
</dbReference>
<proteinExistence type="inferred from homology"/>
<keyword evidence="3" id="KW-0663">Pyridoxal phosphate</keyword>
<dbReference type="CDD" id="cd03109">
    <property type="entry name" value="DTBS"/>
    <property type="match status" value="1"/>
</dbReference>
<sequence>MPSVYSSRAFQAYQLFAANTNVGKTIFSTGLCRAAALSANNHNVFYLKPVQTGYPTDSDERHVKTYNSSSIYTHTEYTYPDPVSPHIATTLPPSDRQVMDKTKQHILNCVQQSKDKAGAYFFLETAGGIHSPVMSGTSQVDFYRPLRMPTVLVGDSNLGGISTTLTSYESLHLRGYDVPSVLLFNNDRYKNHELMATRLGQSNVPVQVACVPAPPAPHEDPMKDQEAMQRYYAELDEYLVPVMAYLDKQHQDRFDRLDTMADKARDKFWWPFTQHNLVKKVTVMDSAHQDRFVTYDKETQTQNDMFDSCASWWTQGLGHANPQLTLAAAHAAGRYGHVMFPESCNEPALALAESVLDKDTWAQRVFFSDNGSTAMEVALKMAMGSAGKRYGWHQQERKPIDILGLDGSYHGDTIGTMDACSPNVYNDQVDWYQPRGTWLEPPTVHVSQGKAFVHVPASVSGQSERIDYDSLSSVYSVDQLGNQRDTALADIYQRHIREQLIKLRGRNVGAVLMEPLLMGAGGMIFVDPLFQRVMVDTVRQEAKDLLGYQVQPNHEQTDGWQGIPIVFDEVFAGWYRLGRRSASDHLGVKPDIAAYAKTLTGGLLPLALTVTKESIFNTFLSDNKPDCLLHGHSYTAHPMGSNVAKTTIDILESLASPSGPWETNYRQPWKKHDGGNMWSMWNWETVQELSHLPNVESVMSLGSVLAVSLKDDQTKGYGSGVSASVIQKLRQGRFLDNTGVNVNLFARPLGNVVYLMTSQITTPDDVGLCERMLLSALKN</sequence>
<keyword evidence="2 4" id="KW-0808">Transferase</keyword>
<dbReference type="SUPFAM" id="SSF53383">
    <property type="entry name" value="PLP-dependent transferases"/>
    <property type="match status" value="1"/>
</dbReference>
<dbReference type="SUPFAM" id="SSF52540">
    <property type="entry name" value="P-loop containing nucleoside triphosphate hydrolases"/>
    <property type="match status" value="1"/>
</dbReference>
<dbReference type="InterPro" id="IPR005814">
    <property type="entry name" value="Aminotrans_3"/>
</dbReference>
<dbReference type="EMBL" id="MCGT01000008">
    <property type="protein sequence ID" value="ORX57484.1"/>
    <property type="molecule type" value="Genomic_DNA"/>
</dbReference>
<dbReference type="GO" id="GO:0004015">
    <property type="term" value="F:adenosylmethionine-8-amino-7-oxononanoate transaminase activity"/>
    <property type="evidence" value="ECO:0007669"/>
    <property type="project" value="TreeGrafter"/>
</dbReference>
<evidence type="ECO:0000313" key="4">
    <source>
        <dbReference type="EMBL" id="ORX57484.1"/>
    </source>
</evidence>